<proteinExistence type="inferred from homology"/>
<evidence type="ECO:0000313" key="7">
    <source>
        <dbReference type="Proteomes" id="UP001287286"/>
    </source>
</evidence>
<dbReference type="Proteomes" id="UP001287286">
    <property type="component" value="Unassembled WGS sequence"/>
</dbReference>
<organism evidence="5 6">
    <name type="scientific">Purpureocillium lilacinum</name>
    <name type="common">Paecilomyces lilacinus</name>
    <dbReference type="NCBI Taxonomy" id="33203"/>
    <lineage>
        <taxon>Eukaryota</taxon>
        <taxon>Fungi</taxon>
        <taxon>Dikarya</taxon>
        <taxon>Ascomycota</taxon>
        <taxon>Pezizomycotina</taxon>
        <taxon>Sordariomycetes</taxon>
        <taxon>Hypocreomycetidae</taxon>
        <taxon>Hypocreales</taxon>
        <taxon>Ophiocordycipitaceae</taxon>
        <taxon>Purpureocillium</taxon>
    </lineage>
</organism>
<sequence>MTPHHTNGTEDDALEIDSTLLPPKISSDGDSDSKVLHSSRYQIPPPRVIAAQGSYLTLADGRTIIEACGGPGVTCIGHGNAEVAEAVRAQMARLSYCFGLYFSNEPAEELARAVVATTGGALAKAATMSSGKSSHH</sequence>
<dbReference type="PANTHER" id="PTHR43094:SF1">
    <property type="entry name" value="AMINOTRANSFERASE CLASS-III"/>
    <property type="match status" value="1"/>
</dbReference>
<dbReference type="Proteomes" id="UP000245956">
    <property type="component" value="Unassembled WGS sequence"/>
</dbReference>
<evidence type="ECO:0000256" key="2">
    <source>
        <dbReference type="ARBA" id="ARBA00022898"/>
    </source>
</evidence>
<reference evidence="4" key="3">
    <citation type="submission" date="2023-11" db="EMBL/GenBank/DDBJ databases">
        <authorList>
            <person name="Beijen E."/>
            <person name="Ohm R.A."/>
        </authorList>
    </citation>
    <scope>NUCLEOTIDE SEQUENCE</scope>
    <source>
        <strain evidence="4">CBS 150709</strain>
    </source>
</reference>
<protein>
    <recommendedName>
        <fullName evidence="8">Aminotransferase class-III domain-containing protein</fullName>
    </recommendedName>
</protein>
<name>A0A2U3E5I9_PURLI</name>
<comment type="caution">
    <text evidence="5">The sequence shown here is derived from an EMBL/GenBank/DDBJ whole genome shotgun (WGS) entry which is preliminary data.</text>
</comment>
<dbReference type="GO" id="GO:0030170">
    <property type="term" value="F:pyridoxal phosphate binding"/>
    <property type="evidence" value="ECO:0007669"/>
    <property type="project" value="InterPro"/>
</dbReference>
<dbReference type="SUPFAM" id="SSF53383">
    <property type="entry name" value="PLP-dependent transferases"/>
    <property type="match status" value="1"/>
</dbReference>
<dbReference type="InterPro" id="IPR005814">
    <property type="entry name" value="Aminotrans_3"/>
</dbReference>
<dbReference type="GO" id="GO:0008483">
    <property type="term" value="F:transaminase activity"/>
    <property type="evidence" value="ECO:0007669"/>
    <property type="project" value="InterPro"/>
</dbReference>
<dbReference type="InterPro" id="IPR015422">
    <property type="entry name" value="PyrdxlP-dep_Trfase_small"/>
</dbReference>
<feature type="region of interest" description="Disordered" evidence="3">
    <location>
        <begin position="20"/>
        <end position="39"/>
    </location>
</feature>
<dbReference type="InterPro" id="IPR015424">
    <property type="entry name" value="PyrdxlP-dep_Trfase"/>
</dbReference>
<accession>A0A2U3E5I9</accession>
<dbReference type="Gene3D" id="3.40.640.10">
    <property type="entry name" value="Type I PLP-dependent aspartate aminotransferase-like (Major domain)"/>
    <property type="match status" value="1"/>
</dbReference>
<evidence type="ECO:0000313" key="4">
    <source>
        <dbReference type="EMBL" id="KAK4083124.1"/>
    </source>
</evidence>
<keyword evidence="7" id="KW-1185">Reference proteome</keyword>
<keyword evidence="2" id="KW-0663">Pyridoxal phosphate</keyword>
<evidence type="ECO:0000313" key="5">
    <source>
        <dbReference type="EMBL" id="PWI69744.1"/>
    </source>
</evidence>
<reference evidence="5" key="1">
    <citation type="submission" date="2015-05" db="EMBL/GenBank/DDBJ databases">
        <authorList>
            <person name="Wang D.B."/>
            <person name="Wang M."/>
        </authorList>
    </citation>
    <scope>NUCLEOTIDE SEQUENCE</scope>
    <source>
        <strain evidence="5">36-1</strain>
    </source>
</reference>
<dbReference type="EMBL" id="LCWV01000011">
    <property type="protein sequence ID" value="PWI69744.1"/>
    <property type="molecule type" value="Genomic_DNA"/>
</dbReference>
<reference evidence="5 6" key="2">
    <citation type="journal article" date="2016" name="Front. Microbiol.">
        <title>Genome and transcriptome sequences reveal the specific parasitism of the nematophagous Purpureocillium lilacinum 36-1.</title>
        <authorList>
            <person name="Xie J."/>
            <person name="Li S."/>
            <person name="Mo C."/>
            <person name="Xiao X."/>
            <person name="Peng D."/>
            <person name="Wang G."/>
            <person name="Xiao Y."/>
        </authorList>
    </citation>
    <scope>NUCLEOTIDE SEQUENCE [LARGE SCALE GENOMIC DNA]</scope>
    <source>
        <strain evidence="5 6">36-1</strain>
    </source>
</reference>
<dbReference type="AlphaFoldDB" id="A0A2U3E5I9"/>
<evidence type="ECO:0000256" key="3">
    <source>
        <dbReference type="SAM" id="MobiDB-lite"/>
    </source>
</evidence>
<dbReference type="PANTHER" id="PTHR43094">
    <property type="entry name" value="AMINOTRANSFERASE"/>
    <property type="match status" value="1"/>
</dbReference>
<evidence type="ECO:0008006" key="8">
    <source>
        <dbReference type="Google" id="ProtNLM"/>
    </source>
</evidence>
<dbReference type="GO" id="GO:0005829">
    <property type="term" value="C:cytosol"/>
    <property type="evidence" value="ECO:0007669"/>
    <property type="project" value="TreeGrafter"/>
</dbReference>
<evidence type="ECO:0000256" key="1">
    <source>
        <dbReference type="ARBA" id="ARBA00008954"/>
    </source>
</evidence>
<dbReference type="EMBL" id="JAWRVI010000060">
    <property type="protein sequence ID" value="KAK4083124.1"/>
    <property type="molecule type" value="Genomic_DNA"/>
</dbReference>
<gene>
    <name evidence="5" type="ORF">PCL_00656</name>
    <name evidence="4" type="ORF">Purlil1_10936</name>
</gene>
<evidence type="ECO:0000313" key="6">
    <source>
        <dbReference type="Proteomes" id="UP000245956"/>
    </source>
</evidence>
<reference evidence="4 7" key="4">
    <citation type="journal article" date="2024" name="Microbiol. Resour. Announc.">
        <title>Genome annotations for the ascomycete fungi Trichoderma harzianum, Trichoderma aggressivum, and Purpureocillium lilacinum.</title>
        <authorList>
            <person name="Beijen E.P.W."/>
            <person name="Ohm R.A."/>
        </authorList>
    </citation>
    <scope>NUCLEOTIDE SEQUENCE [LARGE SCALE GENOMIC DNA]</scope>
    <source>
        <strain evidence="4 7">CBS 150709</strain>
    </source>
</reference>
<dbReference type="InterPro" id="IPR015421">
    <property type="entry name" value="PyrdxlP-dep_Trfase_major"/>
</dbReference>
<dbReference type="Gene3D" id="3.90.1150.10">
    <property type="entry name" value="Aspartate Aminotransferase, domain 1"/>
    <property type="match status" value="1"/>
</dbReference>
<comment type="similarity">
    <text evidence="1">Belongs to the class-III pyridoxal-phosphate-dependent aminotransferase family.</text>
</comment>
<dbReference type="Pfam" id="PF00202">
    <property type="entry name" value="Aminotran_3"/>
    <property type="match status" value="1"/>
</dbReference>